<dbReference type="GO" id="GO:0060320">
    <property type="term" value="P:rejection of self pollen"/>
    <property type="evidence" value="ECO:0007669"/>
    <property type="project" value="UniProtKB-KW"/>
</dbReference>
<comment type="similarity">
    <text evidence="2 6">Belongs to the plant self-incompatibility (S1) protein family.</text>
</comment>
<accession>A0A067DKL9</accession>
<dbReference type="InterPro" id="IPR010264">
    <property type="entry name" value="Self-incomp_S1"/>
</dbReference>
<evidence type="ECO:0000256" key="3">
    <source>
        <dbReference type="ARBA" id="ARBA00022471"/>
    </source>
</evidence>
<evidence type="ECO:0000256" key="4">
    <source>
        <dbReference type="ARBA" id="ARBA00022525"/>
    </source>
</evidence>
<dbReference type="SMR" id="A0A067DKL9"/>
<proteinExistence type="inferred from homology"/>
<keyword evidence="5" id="KW-0732">Signal</keyword>
<dbReference type="AlphaFoldDB" id="A0A067DKL9"/>
<evidence type="ECO:0000313" key="7">
    <source>
        <dbReference type="EMBL" id="KDO39562.1"/>
    </source>
</evidence>
<reference evidence="7 8" key="1">
    <citation type="submission" date="2014-04" db="EMBL/GenBank/DDBJ databases">
        <authorList>
            <consortium name="International Citrus Genome Consortium"/>
            <person name="Gmitter F."/>
            <person name="Chen C."/>
            <person name="Farmerie W."/>
            <person name="Harkins T."/>
            <person name="Desany B."/>
            <person name="Mohiuddin M."/>
            <person name="Kodira C."/>
            <person name="Borodovsky M."/>
            <person name="Lomsadze A."/>
            <person name="Burns P."/>
            <person name="Jenkins J."/>
            <person name="Prochnik S."/>
            <person name="Shu S."/>
            <person name="Chapman J."/>
            <person name="Pitluck S."/>
            <person name="Schmutz J."/>
            <person name="Rokhsar D."/>
        </authorList>
    </citation>
    <scope>NUCLEOTIDE SEQUENCE</scope>
</reference>
<evidence type="ECO:0000313" key="8">
    <source>
        <dbReference type="Proteomes" id="UP000027120"/>
    </source>
</evidence>
<keyword evidence="8" id="KW-1185">Reference proteome</keyword>
<dbReference type="EMBL" id="KK786477">
    <property type="protein sequence ID" value="KDO39562.1"/>
    <property type="molecule type" value="Genomic_DNA"/>
</dbReference>
<dbReference type="PANTHER" id="PTHR31232:SF155">
    <property type="entry name" value="PLANT SELF-INCOMPATIBILITY PROTEIN S1 FAMILY"/>
    <property type="match status" value="1"/>
</dbReference>
<dbReference type="eggNOG" id="KOG2439">
    <property type="taxonomic scope" value="Eukaryota"/>
</dbReference>
<sequence>MSSGQEIRYFPGLRTTFDEYIINGINSSDKPLFIHCQSRDDDLGEHYLKAGEDFHWHFWVNFFRTTLFFCHMKWEDKETRFDVFTAGKEGKKCDKTGNVYWLVQESGFYLSDDKSSWSKQYDWP</sequence>
<comment type="subcellular location">
    <subcellularLocation>
        <location evidence="1 6">Secreted</location>
    </subcellularLocation>
</comment>
<dbReference type="Pfam" id="PF05938">
    <property type="entry name" value="Self-incomp_S1"/>
    <property type="match status" value="1"/>
</dbReference>
<name>A0A067DKL9_CITSI</name>
<protein>
    <recommendedName>
        <fullName evidence="6">S-protein homolog</fullName>
    </recommendedName>
</protein>
<keyword evidence="3 6" id="KW-0713">Self-incompatibility</keyword>
<evidence type="ECO:0000256" key="2">
    <source>
        <dbReference type="ARBA" id="ARBA00005581"/>
    </source>
</evidence>
<dbReference type="PANTHER" id="PTHR31232">
    <property type="match status" value="1"/>
</dbReference>
<dbReference type="Proteomes" id="UP000027120">
    <property type="component" value="Unassembled WGS sequence"/>
</dbReference>
<keyword evidence="4 6" id="KW-0964">Secreted</keyword>
<dbReference type="GO" id="GO:0005576">
    <property type="term" value="C:extracellular region"/>
    <property type="evidence" value="ECO:0007669"/>
    <property type="project" value="UniProtKB-SubCell"/>
</dbReference>
<organism evidence="7 8">
    <name type="scientific">Citrus sinensis</name>
    <name type="common">Sweet orange</name>
    <name type="synonym">Citrus aurantium var. sinensis</name>
    <dbReference type="NCBI Taxonomy" id="2711"/>
    <lineage>
        <taxon>Eukaryota</taxon>
        <taxon>Viridiplantae</taxon>
        <taxon>Streptophyta</taxon>
        <taxon>Embryophyta</taxon>
        <taxon>Tracheophyta</taxon>
        <taxon>Spermatophyta</taxon>
        <taxon>Magnoliopsida</taxon>
        <taxon>eudicotyledons</taxon>
        <taxon>Gunneridae</taxon>
        <taxon>Pentapetalae</taxon>
        <taxon>rosids</taxon>
        <taxon>malvids</taxon>
        <taxon>Sapindales</taxon>
        <taxon>Rutaceae</taxon>
        <taxon>Aurantioideae</taxon>
        <taxon>Citrus</taxon>
    </lineage>
</organism>
<evidence type="ECO:0000256" key="6">
    <source>
        <dbReference type="RuleBase" id="RU367044"/>
    </source>
</evidence>
<gene>
    <name evidence="7" type="ORF">CISIN_1g042596mg</name>
</gene>
<evidence type="ECO:0000256" key="5">
    <source>
        <dbReference type="ARBA" id="ARBA00022729"/>
    </source>
</evidence>
<evidence type="ECO:0000256" key="1">
    <source>
        <dbReference type="ARBA" id="ARBA00004613"/>
    </source>
</evidence>